<dbReference type="FunFam" id="3.40.50.12780:FF:000001">
    <property type="entry name" value="Acetyl-coenzyme A synthetase"/>
    <property type="match status" value="1"/>
</dbReference>
<dbReference type="InterPro" id="IPR025110">
    <property type="entry name" value="AMP-bd_C"/>
</dbReference>
<dbReference type="PROSITE" id="PS00455">
    <property type="entry name" value="AMP_BINDING"/>
    <property type="match status" value="1"/>
</dbReference>
<dbReference type="PANTHER" id="PTHR24095:SF244">
    <property type="entry name" value="ACETYL-COENZYME A SYNTHETASE"/>
    <property type="match status" value="1"/>
</dbReference>
<evidence type="ECO:0000259" key="7">
    <source>
        <dbReference type="Pfam" id="PF00501"/>
    </source>
</evidence>
<dbReference type="Gene3D" id="3.30.300.30">
    <property type="match status" value="1"/>
</dbReference>
<keyword evidence="4 5" id="KW-0067">ATP-binding</keyword>
<keyword evidence="3 5" id="KW-0547">Nucleotide-binding</keyword>
<comment type="similarity">
    <text evidence="1 5">Belongs to the ATP-dependent AMP-binding enzyme family.</text>
</comment>
<evidence type="ECO:0000256" key="5">
    <source>
        <dbReference type="RuleBase" id="RU361147"/>
    </source>
</evidence>
<dbReference type="OrthoDB" id="1706066at2759"/>
<reference evidence="9 10" key="1">
    <citation type="journal article" date="2017" name="Gigascience">
        <title>Draft genome of the honey bee ectoparasitic mite, Tropilaelaps mercedesae, is shaped by the parasitic life history.</title>
        <authorList>
            <person name="Dong X."/>
            <person name="Armstrong S.D."/>
            <person name="Xia D."/>
            <person name="Makepeace B.L."/>
            <person name="Darby A.C."/>
            <person name="Kadowaki T."/>
        </authorList>
    </citation>
    <scope>NUCLEOTIDE SEQUENCE [LARGE SCALE GENOMIC DNA]</scope>
    <source>
        <strain evidence="9">Wuxi-XJTLU</strain>
    </source>
</reference>
<evidence type="ECO:0000256" key="4">
    <source>
        <dbReference type="ARBA" id="ARBA00022840"/>
    </source>
</evidence>
<dbReference type="Gene3D" id="3.40.50.12780">
    <property type="entry name" value="N-terminal domain of ligase-like"/>
    <property type="match status" value="1"/>
</dbReference>
<comment type="caution">
    <text evidence="9">The sequence shown here is derived from an EMBL/GenBank/DDBJ whole genome shotgun (WGS) entry which is preliminary data.</text>
</comment>
<protein>
    <recommendedName>
        <fullName evidence="5">Acetyl-coenzyme A synthetase</fullName>
        <ecNumber evidence="5">6.2.1.1</ecNumber>
    </recommendedName>
</protein>
<keyword evidence="6" id="KW-1133">Transmembrane helix</keyword>
<dbReference type="PANTHER" id="PTHR24095">
    <property type="entry name" value="ACETYL-COENZYME A SYNTHETASE"/>
    <property type="match status" value="1"/>
</dbReference>
<dbReference type="Pfam" id="PF00501">
    <property type="entry name" value="AMP-binding"/>
    <property type="match status" value="1"/>
</dbReference>
<accession>A0A1V9XQ45</accession>
<keyword evidence="10" id="KW-1185">Reference proteome</keyword>
<evidence type="ECO:0000256" key="6">
    <source>
        <dbReference type="SAM" id="Phobius"/>
    </source>
</evidence>
<dbReference type="STRING" id="418985.A0A1V9XQ45"/>
<dbReference type="NCBIfam" id="NF001208">
    <property type="entry name" value="PRK00174.1"/>
    <property type="match status" value="1"/>
</dbReference>
<dbReference type="GO" id="GO:0019427">
    <property type="term" value="P:acetyl-CoA biosynthetic process from acetate"/>
    <property type="evidence" value="ECO:0007669"/>
    <property type="project" value="InterPro"/>
</dbReference>
<dbReference type="SUPFAM" id="SSF56801">
    <property type="entry name" value="Acetyl-CoA synthetase-like"/>
    <property type="match status" value="1"/>
</dbReference>
<keyword evidence="6" id="KW-0812">Transmembrane</keyword>
<dbReference type="InterPro" id="IPR020845">
    <property type="entry name" value="AMP-binding_CS"/>
</dbReference>
<keyword evidence="6" id="KW-0472">Membrane</keyword>
<feature type="domain" description="AMP-binding enzyme C-terminal" evidence="8">
    <location>
        <begin position="471"/>
        <end position="549"/>
    </location>
</feature>
<evidence type="ECO:0000259" key="8">
    <source>
        <dbReference type="Pfam" id="PF13193"/>
    </source>
</evidence>
<name>A0A1V9XQ45_9ACAR</name>
<dbReference type="NCBIfam" id="TIGR02188">
    <property type="entry name" value="Ac_CoA_lig_AcsA"/>
    <property type="match status" value="1"/>
</dbReference>
<organism evidence="9 10">
    <name type="scientific">Tropilaelaps mercedesae</name>
    <dbReference type="NCBI Taxonomy" id="418985"/>
    <lineage>
        <taxon>Eukaryota</taxon>
        <taxon>Metazoa</taxon>
        <taxon>Ecdysozoa</taxon>
        <taxon>Arthropoda</taxon>
        <taxon>Chelicerata</taxon>
        <taxon>Arachnida</taxon>
        <taxon>Acari</taxon>
        <taxon>Parasitiformes</taxon>
        <taxon>Mesostigmata</taxon>
        <taxon>Gamasina</taxon>
        <taxon>Dermanyssoidea</taxon>
        <taxon>Laelapidae</taxon>
        <taxon>Tropilaelaps</taxon>
    </lineage>
</organism>
<feature type="transmembrane region" description="Helical" evidence="6">
    <location>
        <begin position="32"/>
        <end position="60"/>
    </location>
</feature>
<keyword evidence="2 5" id="KW-0436">Ligase</keyword>
<dbReference type="GO" id="GO:0016208">
    <property type="term" value="F:AMP binding"/>
    <property type="evidence" value="ECO:0007669"/>
    <property type="project" value="InterPro"/>
</dbReference>
<evidence type="ECO:0000313" key="10">
    <source>
        <dbReference type="Proteomes" id="UP000192247"/>
    </source>
</evidence>
<dbReference type="AlphaFoldDB" id="A0A1V9XQ45"/>
<dbReference type="InterPro" id="IPR042099">
    <property type="entry name" value="ANL_N_sf"/>
</dbReference>
<dbReference type="InParanoid" id="A0A1V9XQ45"/>
<dbReference type="Proteomes" id="UP000192247">
    <property type="component" value="Unassembled WGS sequence"/>
</dbReference>
<dbReference type="FunFam" id="3.30.300.30:FF:000004">
    <property type="entry name" value="Acetyl-coenzyme A synthetase"/>
    <property type="match status" value="1"/>
</dbReference>
<dbReference type="EC" id="6.2.1.1" evidence="5"/>
<evidence type="ECO:0000256" key="2">
    <source>
        <dbReference type="ARBA" id="ARBA00022598"/>
    </source>
</evidence>
<dbReference type="GO" id="GO:0003987">
    <property type="term" value="F:acetate-CoA ligase activity"/>
    <property type="evidence" value="ECO:0007669"/>
    <property type="project" value="UniProtKB-UniRule"/>
</dbReference>
<evidence type="ECO:0000256" key="1">
    <source>
        <dbReference type="ARBA" id="ARBA00006432"/>
    </source>
</evidence>
<dbReference type="InterPro" id="IPR000873">
    <property type="entry name" value="AMP-dep_synth/lig_dom"/>
</dbReference>
<dbReference type="Pfam" id="PF13193">
    <property type="entry name" value="AMP-binding_C"/>
    <property type="match status" value="1"/>
</dbReference>
<dbReference type="FunCoup" id="A0A1V9XQ45">
    <property type="interactions" value="939"/>
</dbReference>
<dbReference type="GO" id="GO:0005524">
    <property type="term" value="F:ATP binding"/>
    <property type="evidence" value="ECO:0007669"/>
    <property type="project" value="UniProtKB-UniRule"/>
</dbReference>
<evidence type="ECO:0000256" key="3">
    <source>
        <dbReference type="ARBA" id="ARBA00022741"/>
    </source>
</evidence>
<dbReference type="InterPro" id="IPR045851">
    <property type="entry name" value="AMP-bd_C_sf"/>
</dbReference>
<proteinExistence type="inferred from homology"/>
<evidence type="ECO:0000313" key="9">
    <source>
        <dbReference type="EMBL" id="OQR75620.1"/>
    </source>
</evidence>
<gene>
    <name evidence="9" type="ORF">BIW11_00744</name>
</gene>
<sequence>MSNTTNKVNGKLLCDTATGAYNLPKREKFFNVFSVSFFSILLFDCLRAVWYPCVVFVAGVKKGDRVALYMPMIPELVVTMLACARIGAMHSIVFAGFSSDAFAERVVDARAKIVVTCDGVWRGNKLINLKKIVDEAIEKASLMEHEVESCIVVRHLSPISVSESPSIEGKRPYATFNVSLCPIDCWYHEEISKHTDTCVPEWVDSEDPLFLLYTSGSTGKPKGIVHTTGGYMLFTATTFKYVFDYHQGDVYFCTADIGWITGHSYVCYGPLLNGATSVLFEGTPFYPNSSRLWQIIDKYGVTQFYTAPTAIRALMKEGDDLVTSSSRRDTLRILGTVGEPINPEAWLWYHRVVGNEKCAIVDTFWQTETGGHVITPIPGAVPTKPAAILDDQGREVQGPTEGYLAFKRPWPSIMRTIFGDHERFETTYFKKFPGYYCTGDGGRRDADGYIWVTGRMDDMLNVSGHLLSTAEVESALIEHEAIAEAAAVAAPHTVKGECLYCFVTLKEGFEYDESITKQLRDKVRERIGPFAAPDVIHACPVLPKTRSGKIMRRILRNVAANNRTLGDLSTLADEGVIETLFATRPATAPSLVRVQ</sequence>
<comment type="catalytic activity">
    <reaction evidence="5">
        <text>acetate + ATP + CoA = acetyl-CoA + AMP + diphosphate</text>
        <dbReference type="Rhea" id="RHEA:23176"/>
        <dbReference type="ChEBI" id="CHEBI:30089"/>
        <dbReference type="ChEBI" id="CHEBI:30616"/>
        <dbReference type="ChEBI" id="CHEBI:33019"/>
        <dbReference type="ChEBI" id="CHEBI:57287"/>
        <dbReference type="ChEBI" id="CHEBI:57288"/>
        <dbReference type="ChEBI" id="CHEBI:456215"/>
        <dbReference type="EC" id="6.2.1.1"/>
    </reaction>
</comment>
<feature type="domain" description="AMP-dependent synthetase/ligase" evidence="7">
    <location>
        <begin position="58"/>
        <end position="415"/>
    </location>
</feature>
<dbReference type="EMBL" id="MNPL01006074">
    <property type="protein sequence ID" value="OQR75620.1"/>
    <property type="molecule type" value="Genomic_DNA"/>
</dbReference>
<dbReference type="InterPro" id="IPR011904">
    <property type="entry name" value="Ac_CoA_lig"/>
</dbReference>